<feature type="chain" id="PRO_5003154692" evidence="3">
    <location>
        <begin position="22"/>
        <end position="442"/>
    </location>
</feature>
<dbReference type="PANTHER" id="PTHR30023:SF0">
    <property type="entry name" value="PENICILLIN-SENSITIVE CARBOXYPEPTIDASE A"/>
    <property type="match status" value="1"/>
</dbReference>
<dbReference type="InterPro" id="IPR000667">
    <property type="entry name" value="Peptidase_S13"/>
</dbReference>
<proteinExistence type="inferred from homology"/>
<protein>
    <submittedName>
        <fullName evidence="4">D-alanyl-D-alanine carboxypeptidase</fullName>
    </submittedName>
</protein>
<dbReference type="eggNOG" id="COG2027">
    <property type="taxonomic scope" value="Bacteria"/>
</dbReference>
<evidence type="ECO:0000256" key="2">
    <source>
        <dbReference type="ARBA" id="ARBA00022801"/>
    </source>
</evidence>
<dbReference type="Gene3D" id="3.50.80.20">
    <property type="entry name" value="D-Ala-D-Ala carboxypeptidase C, peptidase S13"/>
    <property type="match status" value="1"/>
</dbReference>
<keyword evidence="5" id="KW-1185">Reference proteome</keyword>
<dbReference type="MEROPS" id="S13.005"/>
<dbReference type="RefSeq" id="WP_014244690.1">
    <property type="nucleotide sequence ID" value="NC_016620.1"/>
</dbReference>
<keyword evidence="4" id="KW-0121">Carboxypeptidase</keyword>
<name>E1X3I3_HALMS</name>
<dbReference type="InterPro" id="IPR012338">
    <property type="entry name" value="Beta-lactam/transpept-like"/>
</dbReference>
<dbReference type="Pfam" id="PF02113">
    <property type="entry name" value="Peptidase_S13"/>
    <property type="match status" value="1"/>
</dbReference>
<keyword evidence="3" id="KW-0732">Signal</keyword>
<dbReference type="EMBL" id="FQ312005">
    <property type="protein sequence ID" value="CBW26912.1"/>
    <property type="molecule type" value="Genomic_DNA"/>
</dbReference>
<dbReference type="PANTHER" id="PTHR30023">
    <property type="entry name" value="D-ALANYL-D-ALANINE CARBOXYPEPTIDASE"/>
    <property type="match status" value="1"/>
</dbReference>
<feature type="signal peptide" evidence="3">
    <location>
        <begin position="1"/>
        <end position="21"/>
    </location>
</feature>
<evidence type="ECO:0000256" key="1">
    <source>
        <dbReference type="ARBA" id="ARBA00006096"/>
    </source>
</evidence>
<dbReference type="GO" id="GO:0000270">
    <property type="term" value="P:peptidoglycan metabolic process"/>
    <property type="evidence" value="ECO:0007669"/>
    <property type="project" value="TreeGrafter"/>
</dbReference>
<dbReference type="Gene3D" id="3.40.710.10">
    <property type="entry name" value="DD-peptidase/beta-lactamase superfamily"/>
    <property type="match status" value="1"/>
</dbReference>
<dbReference type="HOGENOM" id="CLU_688239_0_0_7"/>
<dbReference type="PATRIC" id="fig|862908.3.peg.1999"/>
<dbReference type="Proteomes" id="UP000008963">
    <property type="component" value="Chromosome"/>
</dbReference>
<accession>E1X3I3</accession>
<keyword evidence="2" id="KW-0378">Hydrolase</keyword>
<organism evidence="4 5">
    <name type="scientific">Halobacteriovorax marinus (strain ATCC BAA-682 / DSM 15412 / SJ)</name>
    <name type="common">Bacteriovorax marinus</name>
    <dbReference type="NCBI Taxonomy" id="862908"/>
    <lineage>
        <taxon>Bacteria</taxon>
        <taxon>Pseudomonadati</taxon>
        <taxon>Bdellovibrionota</taxon>
        <taxon>Bacteriovoracia</taxon>
        <taxon>Bacteriovoracales</taxon>
        <taxon>Halobacteriovoraceae</taxon>
        <taxon>Halobacteriovorax</taxon>
    </lineage>
</organism>
<dbReference type="KEGG" id="bmx:BMS_2102"/>
<evidence type="ECO:0000256" key="3">
    <source>
        <dbReference type="SAM" id="SignalP"/>
    </source>
</evidence>
<evidence type="ECO:0000313" key="4">
    <source>
        <dbReference type="EMBL" id="CBW26912.1"/>
    </source>
</evidence>
<keyword evidence="4" id="KW-0645">Protease</keyword>
<dbReference type="GO" id="GO:0006508">
    <property type="term" value="P:proteolysis"/>
    <property type="evidence" value="ECO:0007669"/>
    <property type="project" value="InterPro"/>
</dbReference>
<comment type="similarity">
    <text evidence="1">Belongs to the peptidase S13 family.</text>
</comment>
<dbReference type="STRING" id="862908.BMS_2102"/>
<gene>
    <name evidence="4" type="ordered locus">BMS_2102</name>
</gene>
<dbReference type="OrthoDB" id="5288772at2"/>
<dbReference type="SUPFAM" id="SSF56601">
    <property type="entry name" value="beta-lactamase/transpeptidase-like"/>
    <property type="match status" value="1"/>
</dbReference>
<reference evidence="5" key="1">
    <citation type="journal article" date="2013" name="ISME J.">
        <title>A small predatory core genome in the divergent marine Bacteriovorax marinus SJ and the terrestrial Bdellovibrio bacteriovorus.</title>
        <authorList>
            <person name="Crossman L.C."/>
            <person name="Chen H."/>
            <person name="Cerdeno-Tarraga A.M."/>
            <person name="Brooks K."/>
            <person name="Quail M.A."/>
            <person name="Pineiro S.A."/>
            <person name="Hobley L."/>
            <person name="Sockett R.E."/>
            <person name="Bentley S.D."/>
            <person name="Parkhill J."/>
            <person name="Williams H.N."/>
            <person name="Stine O.C."/>
        </authorList>
    </citation>
    <scope>NUCLEOTIDE SEQUENCE [LARGE SCALE GENOMIC DNA]</scope>
    <source>
        <strain evidence="5">ATCC BAA-682 / DSM 15412 / SJ</strain>
    </source>
</reference>
<dbReference type="GO" id="GO:0004185">
    <property type="term" value="F:serine-type carboxypeptidase activity"/>
    <property type="evidence" value="ECO:0007669"/>
    <property type="project" value="InterPro"/>
</dbReference>
<evidence type="ECO:0000313" key="5">
    <source>
        <dbReference type="Proteomes" id="UP000008963"/>
    </source>
</evidence>
<sequence length="442" mass="50007">MMKRILLSSSVLLALSTPAMANLKSDWEKILNNYNMSPQYHSFCYSNEAGQAQGSNPHMKVRLASVSKLITSYWASESLGADYQYKSEFYLDGKHLHIAGDKDPIYSKRKLFFLLSQLNNLGIHELDKITFDSNLIVFSKAEEYTGDILRMTSARTAANLKDFFHTPDWNKLKVAYRDFIKSTPKEVIDHLQIREELDDLDLSVKSVQVVKENPLKDVSEAKKMIHLSPEIIKYLKAMNIQSNNFIADQVFNKLGGESEFDKFIAPKLKEWLPNLDIDRENFSANELSIKLYSGSGLPEYKSSQRLDNYATCSIIVKIIEELDKSLDLAGKSLQQMVAVSGSDIDKSGPTKSTIRARFLSPKVKNSLVVKTGTLFHTSTLAGKVSTQQGSKYFGVFHQLRGWKGHAKASQDEIVKKIVDSYGGAEKLEYQKEFFFPAHEVLR</sequence>
<dbReference type="AlphaFoldDB" id="E1X3I3"/>